<dbReference type="PANTHER" id="PTHR34071">
    <property type="entry name" value="5-NITROIMIDAZOLE ANTIBIOTICS RESISTANCE PROTEIN, NIMA-FAMILY-RELATED PROTEIN-RELATED"/>
    <property type="match status" value="1"/>
</dbReference>
<dbReference type="SUPFAM" id="SSF50475">
    <property type="entry name" value="FMN-binding split barrel"/>
    <property type="match status" value="1"/>
</dbReference>
<organism evidence="1 2">
    <name type="scientific">Anaeroselena agilis</name>
    <dbReference type="NCBI Taxonomy" id="3063788"/>
    <lineage>
        <taxon>Bacteria</taxon>
        <taxon>Bacillati</taxon>
        <taxon>Bacillota</taxon>
        <taxon>Negativicutes</taxon>
        <taxon>Acetonemataceae</taxon>
        <taxon>Anaeroselena</taxon>
    </lineage>
</organism>
<dbReference type="Proteomes" id="UP001254848">
    <property type="component" value="Unassembled WGS sequence"/>
</dbReference>
<name>A0ABU3NUL4_9FIRM</name>
<proteinExistence type="predicted"/>
<dbReference type="InterPro" id="IPR012349">
    <property type="entry name" value="Split_barrel_FMN-bd"/>
</dbReference>
<dbReference type="RefSeq" id="WP_413779034.1">
    <property type="nucleotide sequence ID" value="NZ_JAUOZS010000001.1"/>
</dbReference>
<dbReference type="Gene3D" id="2.30.110.10">
    <property type="entry name" value="Electron Transport, Fmn-binding Protein, Chain A"/>
    <property type="match status" value="1"/>
</dbReference>
<accession>A0ABU3NUL4</accession>
<dbReference type="EMBL" id="JAUOZS010000001">
    <property type="protein sequence ID" value="MDT8900492.1"/>
    <property type="molecule type" value="Genomic_DNA"/>
</dbReference>
<gene>
    <name evidence="1" type="ORF">Q4T40_04475</name>
</gene>
<protein>
    <submittedName>
        <fullName evidence="1">Pyridoxamine 5'-phosphate oxidase family protein</fullName>
    </submittedName>
</protein>
<keyword evidence="2" id="KW-1185">Reference proteome</keyword>
<evidence type="ECO:0000313" key="2">
    <source>
        <dbReference type="Proteomes" id="UP001254848"/>
    </source>
</evidence>
<reference evidence="1 2" key="1">
    <citation type="submission" date="2023-07" db="EMBL/GenBank/DDBJ databases">
        <title>The novel representative of Negativicutes class, Anaeroselena agilis gen. nov. sp. nov.</title>
        <authorList>
            <person name="Prokofeva M.I."/>
            <person name="Elcheninov A.G."/>
            <person name="Klyukina A."/>
            <person name="Kublanov I.V."/>
            <person name="Frolov E.N."/>
            <person name="Podosokorskaya O.A."/>
        </authorList>
    </citation>
    <scope>NUCLEOTIDE SEQUENCE [LARGE SCALE GENOMIC DNA]</scope>
    <source>
        <strain evidence="1 2">4137-cl</strain>
    </source>
</reference>
<dbReference type="PANTHER" id="PTHR34071:SF2">
    <property type="entry name" value="FLAVIN-NUCLEOTIDE-BINDING PROTEIN"/>
    <property type="match status" value="1"/>
</dbReference>
<dbReference type="Pfam" id="PF12900">
    <property type="entry name" value="Pyridox_ox_2"/>
    <property type="match status" value="1"/>
</dbReference>
<dbReference type="InterPro" id="IPR024747">
    <property type="entry name" value="Pyridox_Oxase-rel"/>
</dbReference>
<comment type="caution">
    <text evidence="1">The sequence shown here is derived from an EMBL/GenBank/DDBJ whole genome shotgun (WGS) entry which is preliminary data.</text>
</comment>
<evidence type="ECO:0000313" key="1">
    <source>
        <dbReference type="EMBL" id="MDT8900492.1"/>
    </source>
</evidence>
<sequence length="157" mass="16990">MPKKWLTESEAFGYLAARTEGRLATCDADGQPYITPLNYVFHRGNIYFHCAPQGHKLDNIAANNRVCFEVSQSDKLVFNEKACGCSTRYTSVVVFGKARIVNDTAEKIDALNTLTARFAAGRPFAAVDAAMVNGCVVVAVSVEKISGKKNVDPDAAP</sequence>